<proteinExistence type="inferred from homology"/>
<evidence type="ECO:0000256" key="1">
    <source>
        <dbReference type="ARBA" id="ARBA00006484"/>
    </source>
</evidence>
<dbReference type="InterPro" id="IPR036291">
    <property type="entry name" value="NAD(P)-bd_dom_sf"/>
</dbReference>
<gene>
    <name evidence="4" type="ORF">RRF57_011462</name>
</gene>
<evidence type="ECO:0008006" key="6">
    <source>
        <dbReference type="Google" id="ProtNLM"/>
    </source>
</evidence>
<keyword evidence="3" id="KW-0560">Oxidoreductase</keyword>
<dbReference type="PROSITE" id="PS00061">
    <property type="entry name" value="ADH_SHORT"/>
    <property type="match status" value="1"/>
</dbReference>
<keyword evidence="5" id="KW-1185">Reference proteome</keyword>
<sequence>MSKVFIVTGASRGLGLAVTQALLKESHKVFLVARSEDELRKLKTQHGDSVDYASVDLADLKVAPKIVALTLKTFGKIDGVVINHSSLSPITKIFDSDAEEWRRAFDTNVFSAVALVKESIPELRKSNGRVIFISSGASINAYIGWGAYGTSKAALNHLCVHLAVEEPSITTVTISPGKVDTAMQKQIREEGHISMSPDVHASFVAEHENGRLLNPNQPGTVIAKLAIGATNALTGKHYRWNAAELADYQSK</sequence>
<dbReference type="GO" id="GO:0050664">
    <property type="term" value="F:oxidoreductase activity, acting on NAD(P)H, oxygen as acceptor"/>
    <property type="evidence" value="ECO:0007669"/>
    <property type="project" value="TreeGrafter"/>
</dbReference>
<keyword evidence="2" id="KW-0521">NADP</keyword>
<evidence type="ECO:0000256" key="2">
    <source>
        <dbReference type="ARBA" id="ARBA00022857"/>
    </source>
</evidence>
<dbReference type="EMBL" id="JAWHQM010000057">
    <property type="protein sequence ID" value="KAK5635750.1"/>
    <property type="molecule type" value="Genomic_DNA"/>
</dbReference>
<dbReference type="PRINTS" id="PR00081">
    <property type="entry name" value="GDHRDH"/>
</dbReference>
<dbReference type="PANTHER" id="PTHR43008:SF8">
    <property type="entry name" value="BENZIL REDUCTASE ((S)-BENZOIN FORMING) IRC24"/>
    <property type="match status" value="1"/>
</dbReference>
<dbReference type="Pfam" id="PF00106">
    <property type="entry name" value="adh_short"/>
    <property type="match status" value="1"/>
</dbReference>
<comment type="caution">
    <text evidence="4">The sequence shown here is derived from an EMBL/GenBank/DDBJ whole genome shotgun (WGS) entry which is preliminary data.</text>
</comment>
<organism evidence="4 5">
    <name type="scientific">Xylaria bambusicola</name>
    <dbReference type="NCBI Taxonomy" id="326684"/>
    <lineage>
        <taxon>Eukaryota</taxon>
        <taxon>Fungi</taxon>
        <taxon>Dikarya</taxon>
        <taxon>Ascomycota</taxon>
        <taxon>Pezizomycotina</taxon>
        <taxon>Sordariomycetes</taxon>
        <taxon>Xylariomycetidae</taxon>
        <taxon>Xylariales</taxon>
        <taxon>Xylariaceae</taxon>
        <taxon>Xylaria</taxon>
    </lineage>
</organism>
<name>A0AAN7Z3Q4_9PEZI</name>
<dbReference type="InterPro" id="IPR020904">
    <property type="entry name" value="Sc_DH/Rdtase_CS"/>
</dbReference>
<dbReference type="SUPFAM" id="SSF51735">
    <property type="entry name" value="NAD(P)-binding Rossmann-fold domains"/>
    <property type="match status" value="1"/>
</dbReference>
<dbReference type="CDD" id="cd05367">
    <property type="entry name" value="SPR-like_SDR_c"/>
    <property type="match status" value="1"/>
</dbReference>
<reference evidence="4 5" key="1">
    <citation type="submission" date="2023-10" db="EMBL/GenBank/DDBJ databases">
        <title>Draft genome sequence of Xylaria bambusicola isolate GMP-LS, the root and basal stem rot pathogen of sugarcane in Indonesia.</title>
        <authorList>
            <person name="Selvaraj P."/>
            <person name="Muralishankar V."/>
            <person name="Muruganantham S."/>
            <person name="Sp S."/>
            <person name="Haryani S."/>
            <person name="Lau K.J.X."/>
            <person name="Naqvi N.I."/>
        </authorList>
    </citation>
    <scope>NUCLEOTIDE SEQUENCE [LARGE SCALE GENOMIC DNA]</scope>
    <source>
        <strain evidence="4">GMP-LS</strain>
    </source>
</reference>
<dbReference type="Proteomes" id="UP001305414">
    <property type="component" value="Unassembled WGS sequence"/>
</dbReference>
<dbReference type="PANTHER" id="PTHR43008">
    <property type="entry name" value="BENZIL REDUCTASE"/>
    <property type="match status" value="1"/>
</dbReference>
<protein>
    <recommendedName>
        <fullName evidence="6">Short-chain dehydrogenase</fullName>
    </recommendedName>
</protein>
<accession>A0AAN7Z3Q4</accession>
<dbReference type="FunFam" id="3.40.50.720:FF:000281">
    <property type="entry name" value="Uncharacterized oxidoreductase YIR035C"/>
    <property type="match status" value="1"/>
</dbReference>
<evidence type="ECO:0000313" key="4">
    <source>
        <dbReference type="EMBL" id="KAK5635750.1"/>
    </source>
</evidence>
<dbReference type="AlphaFoldDB" id="A0AAN7Z3Q4"/>
<evidence type="ECO:0000313" key="5">
    <source>
        <dbReference type="Proteomes" id="UP001305414"/>
    </source>
</evidence>
<evidence type="ECO:0000256" key="3">
    <source>
        <dbReference type="ARBA" id="ARBA00023002"/>
    </source>
</evidence>
<dbReference type="InterPro" id="IPR002347">
    <property type="entry name" value="SDR_fam"/>
</dbReference>
<comment type="similarity">
    <text evidence="1">Belongs to the short-chain dehydrogenases/reductases (SDR) family.</text>
</comment>
<dbReference type="Gene3D" id="3.40.50.720">
    <property type="entry name" value="NAD(P)-binding Rossmann-like Domain"/>
    <property type="match status" value="1"/>
</dbReference>